<evidence type="ECO:0000313" key="2">
    <source>
        <dbReference type="RefSeq" id="XP_041446045.1"/>
    </source>
</evidence>
<dbReference type="OrthoDB" id="9905906at2759"/>
<proteinExistence type="predicted"/>
<accession>A0A8J1MYG3</accession>
<dbReference type="Proteomes" id="UP000186698">
    <property type="component" value="Chromosome 4L"/>
</dbReference>
<dbReference type="GO" id="GO:0003676">
    <property type="term" value="F:nucleic acid binding"/>
    <property type="evidence" value="ECO:0007669"/>
    <property type="project" value="InterPro"/>
</dbReference>
<dbReference type="PANTHER" id="PTHR47331">
    <property type="entry name" value="PHD-TYPE DOMAIN-CONTAINING PROTEIN"/>
    <property type="match status" value="1"/>
</dbReference>
<dbReference type="Gene3D" id="3.30.420.10">
    <property type="entry name" value="Ribonuclease H-like superfamily/Ribonuclease H"/>
    <property type="match status" value="1"/>
</dbReference>
<dbReference type="InterPro" id="IPR012337">
    <property type="entry name" value="RNaseH-like_sf"/>
</dbReference>
<protein>
    <submittedName>
        <fullName evidence="2">Uncharacterized protein LOC121402990</fullName>
    </submittedName>
</protein>
<dbReference type="CTD" id="121402990"/>
<organism evidence="1 2">
    <name type="scientific">Xenopus laevis</name>
    <name type="common">African clawed frog</name>
    <dbReference type="NCBI Taxonomy" id="8355"/>
    <lineage>
        <taxon>Eukaryota</taxon>
        <taxon>Metazoa</taxon>
        <taxon>Chordata</taxon>
        <taxon>Craniata</taxon>
        <taxon>Vertebrata</taxon>
        <taxon>Euteleostomi</taxon>
        <taxon>Amphibia</taxon>
        <taxon>Batrachia</taxon>
        <taxon>Anura</taxon>
        <taxon>Pipoidea</taxon>
        <taxon>Pipidae</taxon>
        <taxon>Xenopodinae</taxon>
        <taxon>Xenopus</taxon>
        <taxon>Xenopus</taxon>
    </lineage>
</organism>
<dbReference type="InterPro" id="IPR036397">
    <property type="entry name" value="RNaseH_sf"/>
</dbReference>
<evidence type="ECO:0000313" key="1">
    <source>
        <dbReference type="Proteomes" id="UP000186698"/>
    </source>
</evidence>
<dbReference type="RefSeq" id="XP_041446045.1">
    <property type="nucleotide sequence ID" value="XM_041590111.1"/>
</dbReference>
<dbReference type="PANTHER" id="PTHR47331:SF7">
    <property type="match status" value="1"/>
</dbReference>
<sequence>MGKSKLSPKPALELYELIRDEIDMDLDVVLFFTDSKTVLGYICNTSRRFFLYVANGVNRIRQVTHPDQWVYVPTEQNPVDYASRPTQTVHLQNSIWFSGPSFLYHTDREELGNTAENHPLIEPEADPEIKPTVASFNTKASDTFLHSHVFERFSNWVSLCKTIARLIHVAKSFQKEPSKVQCRGWKCFPEKVNSEEISQSKATIISSVQHQYFKKEYTCVSEHKALPKQSRLNKLSPVIDRDGLMRVGGRLSFAALTEHEKQPVIIPHDHHIAKLIVKHYHNKVAHQGRHITEGAIRAEGFWILGGKRLISAVIYKCVICRKLRGRLESQKMADLPEDRVTPEPPFTSVGIDVFGPWSVVTRRTRGGSADNKRWAVLFTCLSTRAVHIELIETMSASSFINSLRRFFSICGPAKLLRSDRGTNFVGACKELDICIADSGVQDYLQNRGCTWLFNPPTFLSHGRCLGKTDRCSQAYFGCDVTPR</sequence>
<reference evidence="2" key="1">
    <citation type="submission" date="2025-08" db="UniProtKB">
        <authorList>
            <consortium name="RefSeq"/>
        </authorList>
    </citation>
    <scope>IDENTIFICATION</scope>
    <source>
        <strain evidence="2">J_2021</strain>
        <tissue evidence="2">Erythrocytes</tissue>
    </source>
</reference>
<keyword evidence="1" id="KW-1185">Reference proteome</keyword>
<dbReference type="GeneID" id="121402990"/>
<dbReference type="KEGG" id="xla:121402990"/>
<name>A0A8J1MYG3_XENLA</name>
<gene>
    <name evidence="2" type="primary">LOC121402990</name>
</gene>
<dbReference type="AlphaFoldDB" id="A0A8J1MYG3"/>
<dbReference type="SUPFAM" id="SSF53098">
    <property type="entry name" value="Ribonuclease H-like"/>
    <property type="match status" value="1"/>
</dbReference>